<sequence length="326" mass="36638">MTEEQLVALIASISENNDWASLLAWLAPFTIAVATGVSWLFQEFYKSRLQREMEGYKLRLSTELQRDVETHKARLSEQLQNALGDNNARREYEAEARKRLYREIGPLRFQLLLACRDAVGRIERLVAEEAYSINMSSYFGRNTVYRILRPIALCDLIESRMALADFSLDIDAIECLRLRRAFEKALSSEIPIASLPGSDWSSQTQHVFAGKISQAAQSLVLADDSGSVLRFHEFEKLIETAGGEIVAPFQAILENFSPGLKPILWVRLIAFSQSANRYLCKFGADAGFEYEQLDIRSLLASANSSEINARMDELVLASNLVADTAL</sequence>
<accession>A0ABY8QIY5</accession>
<keyword evidence="3" id="KW-1185">Reference proteome</keyword>
<keyword evidence="1" id="KW-1133">Transmembrane helix</keyword>
<keyword evidence="1" id="KW-0812">Transmembrane</keyword>
<name>A0ABY8QIY5_9RHOB</name>
<dbReference type="Proteomes" id="UP001241605">
    <property type="component" value="Chromosome"/>
</dbReference>
<dbReference type="RefSeq" id="WP_282300583.1">
    <property type="nucleotide sequence ID" value="NZ_CP124616.1"/>
</dbReference>
<evidence type="ECO:0000313" key="2">
    <source>
        <dbReference type="EMBL" id="WGW03953.1"/>
    </source>
</evidence>
<reference evidence="2 3" key="1">
    <citation type="submission" date="2023-05" db="EMBL/GenBank/DDBJ databases">
        <title>YMD87, complete Genome.</title>
        <authorList>
            <person name="Zhang J."/>
            <person name="Xu X."/>
        </authorList>
    </citation>
    <scope>NUCLEOTIDE SEQUENCE [LARGE SCALE GENOMIC DNA]</scope>
    <source>
        <strain evidence="2 3">YMD87</strain>
    </source>
</reference>
<evidence type="ECO:0000313" key="3">
    <source>
        <dbReference type="Proteomes" id="UP001241605"/>
    </source>
</evidence>
<feature type="transmembrane region" description="Helical" evidence="1">
    <location>
        <begin position="22"/>
        <end position="41"/>
    </location>
</feature>
<organism evidence="2 3">
    <name type="scientific">Tropicibacter oceani</name>
    <dbReference type="NCBI Taxonomy" id="3058420"/>
    <lineage>
        <taxon>Bacteria</taxon>
        <taxon>Pseudomonadati</taxon>
        <taxon>Pseudomonadota</taxon>
        <taxon>Alphaproteobacteria</taxon>
        <taxon>Rhodobacterales</taxon>
        <taxon>Roseobacteraceae</taxon>
        <taxon>Tropicibacter</taxon>
    </lineage>
</organism>
<dbReference type="EMBL" id="CP124616">
    <property type="protein sequence ID" value="WGW03953.1"/>
    <property type="molecule type" value="Genomic_DNA"/>
</dbReference>
<keyword evidence="1" id="KW-0472">Membrane</keyword>
<evidence type="ECO:0000256" key="1">
    <source>
        <dbReference type="SAM" id="Phobius"/>
    </source>
</evidence>
<protein>
    <submittedName>
        <fullName evidence="2">Uncharacterized protein</fullName>
    </submittedName>
</protein>
<proteinExistence type="predicted"/>
<gene>
    <name evidence="2" type="ORF">QF118_18875</name>
</gene>